<evidence type="ECO:0000313" key="2">
    <source>
        <dbReference type="Proteomes" id="UP000307510"/>
    </source>
</evidence>
<protein>
    <submittedName>
        <fullName evidence="1">ATPase</fullName>
    </submittedName>
</protein>
<reference evidence="2" key="2">
    <citation type="submission" date="2019-06" db="EMBL/GenBank/DDBJ databases">
        <title>AzeR, a transcriptional regulator that responds to azelaic acid in Pseudomonas nitroreducens.</title>
        <authorList>
            <person name="Bez C."/>
            <person name="Javvadi S.G."/>
            <person name="Bertani I."/>
            <person name="Devescovi G."/>
            <person name="Studholme D.J."/>
            <person name="Geller A."/>
            <person name="Levy A."/>
            <person name="Venturi V."/>
        </authorList>
    </citation>
    <scope>NUCLEOTIDE SEQUENCE [LARGE SCALE GENOMIC DNA]</scope>
    <source>
        <strain evidence="2">DSM 9128</strain>
    </source>
</reference>
<name>A0A5R9A945_PSENT</name>
<proteinExistence type="predicted"/>
<evidence type="ECO:0000313" key="1">
    <source>
        <dbReference type="EMBL" id="TLP74565.1"/>
    </source>
</evidence>
<gene>
    <name evidence="1" type="ORF">FEA48_10095</name>
</gene>
<sequence>MQKGITRLLKEKPALKSREIAKLLDLDRTKVSAHLHENRKIYYQDENFRWTLLESHIFVIQISSRSAWIAIEQFENALKSSGSPHDSDFINVTIKLPPECKVKLCAAARILALSNQLANAGKKVVLDFTDSREAVSYLNRAGLFDRLHPSIKVLPRRPPSSSAQLFNANSKKLVELHEIGIPGGENVPDRLKQSFIAAAGDAHANVLFSAIGELVSNVEEHAGSDQPGFAGLQCYGENTTRGLQIQTVVSDSGVGICGTLRPILKQKYPELMDEYDDKTPAADPKLVVRAFKKGGISRVDEEGRGLGLRNSGHSMEVLNGRLDIRQENFSVTLRYKDGDITEHWELNLPRILGTHIVFEIHLTNNQKSA</sequence>
<dbReference type="EMBL" id="VASG01000003">
    <property type="protein sequence ID" value="TLP74565.1"/>
    <property type="molecule type" value="Genomic_DNA"/>
</dbReference>
<comment type="caution">
    <text evidence="1">The sequence shown here is derived from an EMBL/GenBank/DDBJ whole genome shotgun (WGS) entry which is preliminary data.</text>
</comment>
<organism evidence="1 2">
    <name type="scientific">Pseudomonas nitroreducens</name>
    <dbReference type="NCBI Taxonomy" id="46680"/>
    <lineage>
        <taxon>Bacteria</taxon>
        <taxon>Pseudomonadati</taxon>
        <taxon>Pseudomonadota</taxon>
        <taxon>Gammaproteobacteria</taxon>
        <taxon>Pseudomonadales</taxon>
        <taxon>Pseudomonadaceae</taxon>
        <taxon>Pseudomonas</taxon>
    </lineage>
</organism>
<dbReference type="SUPFAM" id="SSF55874">
    <property type="entry name" value="ATPase domain of HSP90 chaperone/DNA topoisomerase II/histidine kinase"/>
    <property type="match status" value="1"/>
</dbReference>
<dbReference type="Proteomes" id="UP000307510">
    <property type="component" value="Unassembled WGS sequence"/>
</dbReference>
<dbReference type="RefSeq" id="WP_138213692.1">
    <property type="nucleotide sequence ID" value="NZ_VASG01000003.1"/>
</dbReference>
<accession>A0A5R9A945</accession>
<dbReference type="Gene3D" id="3.30.565.10">
    <property type="entry name" value="Histidine kinase-like ATPase, C-terminal domain"/>
    <property type="match status" value="1"/>
</dbReference>
<reference evidence="1 2" key="1">
    <citation type="submission" date="2019-05" db="EMBL/GenBank/DDBJ databases">
        <authorList>
            <person name="Moore K."/>
            <person name="O'Neill P."/>
            <person name="Farbos A."/>
            <person name="Studholme D.J."/>
        </authorList>
    </citation>
    <scope>NUCLEOTIDE SEQUENCE [LARGE SCALE GENOMIC DNA]</scope>
    <source>
        <strain evidence="1 2">DSM 9128</strain>
    </source>
</reference>
<dbReference type="AlphaFoldDB" id="A0A5R9A945"/>
<dbReference type="InterPro" id="IPR036890">
    <property type="entry name" value="HATPase_C_sf"/>
</dbReference>